<evidence type="ECO:0000313" key="4">
    <source>
        <dbReference type="Proteomes" id="UP001225646"/>
    </source>
</evidence>
<dbReference type="PANTHER" id="PTHR43022">
    <property type="entry name" value="PROTEIN SMF"/>
    <property type="match status" value="1"/>
</dbReference>
<dbReference type="SUPFAM" id="SSF102405">
    <property type="entry name" value="MCP/YpsA-like"/>
    <property type="match status" value="1"/>
</dbReference>
<comment type="similarity">
    <text evidence="1">Belongs to the DprA/Smf family.</text>
</comment>
<dbReference type="RefSeq" id="WP_419151334.1">
    <property type="nucleotide sequence ID" value="NZ_JAUSTR010000001.1"/>
</dbReference>
<dbReference type="NCBIfam" id="TIGR00732">
    <property type="entry name" value="dprA"/>
    <property type="match status" value="1"/>
</dbReference>
<dbReference type="PANTHER" id="PTHR43022:SF1">
    <property type="entry name" value="PROTEIN SMF"/>
    <property type="match status" value="1"/>
</dbReference>
<sequence length="279" mass="31244">MANRKILHLLQLDPTLQCLSHISSHELHRLIHIPLPLASTILQQIQRMNVPRLIEDYAKRNIRLITILDPLYPSYLKHISNAPAVLFCKGNVSLLQHKRNISVVGARKATEYGIKLVSSFIRPLVREKWLIVSGLAKGIDSLAHKAAIEENGKTIAVIAGGFNHIYPKEHQQLSDIISKQHLLISIYPPERRPEKWMFPERNQIISGLSLGTFVVQAAKKSGSLITAQFALEEGREVFTVPASIFAEEFAGNINLIRDGATIISSYKDIVNGLLPMMED</sequence>
<evidence type="ECO:0000259" key="2">
    <source>
        <dbReference type="Pfam" id="PF02481"/>
    </source>
</evidence>
<gene>
    <name evidence="3" type="ORF">J2S06_000793</name>
</gene>
<name>A0ABT9VL75_9BACI</name>
<comment type="caution">
    <text evidence="3">The sequence shown here is derived from an EMBL/GenBank/DDBJ whole genome shotgun (WGS) entry which is preliminary data.</text>
</comment>
<accession>A0ABT9VL75</accession>
<keyword evidence="4" id="KW-1185">Reference proteome</keyword>
<dbReference type="InterPro" id="IPR057666">
    <property type="entry name" value="DrpA_SLOG"/>
</dbReference>
<feature type="domain" description="Smf/DprA SLOG" evidence="2">
    <location>
        <begin position="64"/>
        <end position="271"/>
    </location>
</feature>
<dbReference type="EMBL" id="JAUSTR010000001">
    <property type="protein sequence ID" value="MDQ0161723.1"/>
    <property type="molecule type" value="Genomic_DNA"/>
</dbReference>
<dbReference type="Proteomes" id="UP001225646">
    <property type="component" value="Unassembled WGS sequence"/>
</dbReference>
<dbReference type="InterPro" id="IPR003488">
    <property type="entry name" value="DprA"/>
</dbReference>
<proteinExistence type="inferred from homology"/>
<reference evidence="3 4" key="1">
    <citation type="submission" date="2023-07" db="EMBL/GenBank/DDBJ databases">
        <title>Genomic Encyclopedia of Type Strains, Phase IV (KMG-IV): sequencing the most valuable type-strain genomes for metagenomic binning, comparative biology and taxonomic classification.</title>
        <authorList>
            <person name="Goeker M."/>
        </authorList>
    </citation>
    <scope>NUCLEOTIDE SEQUENCE [LARGE SCALE GENOMIC DNA]</scope>
    <source>
        <strain evidence="3 4">DSM 19092</strain>
    </source>
</reference>
<dbReference type="Pfam" id="PF02481">
    <property type="entry name" value="DNA_processg_A"/>
    <property type="match status" value="1"/>
</dbReference>
<dbReference type="Gene3D" id="3.40.50.450">
    <property type="match status" value="1"/>
</dbReference>
<evidence type="ECO:0000256" key="1">
    <source>
        <dbReference type="ARBA" id="ARBA00006525"/>
    </source>
</evidence>
<organism evidence="3 4">
    <name type="scientific">Aeribacillus alveayuensis</name>
    <dbReference type="NCBI Taxonomy" id="279215"/>
    <lineage>
        <taxon>Bacteria</taxon>
        <taxon>Bacillati</taxon>
        <taxon>Bacillota</taxon>
        <taxon>Bacilli</taxon>
        <taxon>Bacillales</taxon>
        <taxon>Bacillaceae</taxon>
        <taxon>Aeribacillus</taxon>
    </lineage>
</organism>
<evidence type="ECO:0000313" key="3">
    <source>
        <dbReference type="EMBL" id="MDQ0161723.1"/>
    </source>
</evidence>
<protein>
    <submittedName>
        <fullName evidence="3">DNA processing protein</fullName>
    </submittedName>
</protein>